<dbReference type="PANTHER" id="PTHR24148">
    <property type="entry name" value="ANKYRIN REPEAT DOMAIN-CONTAINING PROTEIN 39 HOMOLOG-RELATED"/>
    <property type="match status" value="1"/>
</dbReference>
<gene>
    <name evidence="2" type="ORF">Ptr86124_001924</name>
    <name evidence="1" type="ORF">PtrM4_063510</name>
</gene>
<organism evidence="2 4">
    <name type="scientific">Pyrenophora tritici-repentis</name>
    <dbReference type="NCBI Taxonomy" id="45151"/>
    <lineage>
        <taxon>Eukaryota</taxon>
        <taxon>Fungi</taxon>
        <taxon>Dikarya</taxon>
        <taxon>Ascomycota</taxon>
        <taxon>Pezizomycotina</taxon>
        <taxon>Dothideomycetes</taxon>
        <taxon>Pleosporomycetidae</taxon>
        <taxon>Pleosporales</taxon>
        <taxon>Pleosporineae</taxon>
        <taxon>Pleosporaceae</taxon>
        <taxon>Pyrenophora</taxon>
    </lineage>
</organism>
<keyword evidence="4" id="KW-1185">Reference proteome</keyword>
<reference evidence="1 3" key="1">
    <citation type="journal article" date="2018" name="BMC Genomics">
        <title>Comparative genomics of the wheat fungal pathogen Pyrenophora tritici-repentis reveals chromosomal variations and genome plasticity.</title>
        <authorList>
            <person name="Moolhuijzen P."/>
            <person name="See P.T."/>
            <person name="Hane J.K."/>
            <person name="Shi G."/>
            <person name="Liu Z."/>
            <person name="Oliver R.P."/>
            <person name="Moffat C.S."/>
        </authorList>
    </citation>
    <scope>NUCLEOTIDE SEQUENCE [LARGE SCALE GENOMIC DNA]</scope>
    <source>
        <strain evidence="1">M4</strain>
    </source>
</reference>
<dbReference type="Proteomes" id="UP000245464">
    <property type="component" value="Chromosome 2"/>
</dbReference>
<dbReference type="Pfam" id="PF26639">
    <property type="entry name" value="Het-6_barrel"/>
    <property type="match status" value="1"/>
</dbReference>
<dbReference type="PANTHER" id="PTHR24148:SF73">
    <property type="entry name" value="HET DOMAIN PROTEIN (AFU_ORTHOLOGUE AFUA_8G01020)"/>
    <property type="match status" value="1"/>
</dbReference>
<proteinExistence type="predicted"/>
<evidence type="ECO:0000313" key="4">
    <source>
        <dbReference type="Proteomes" id="UP000249757"/>
    </source>
</evidence>
<evidence type="ECO:0000313" key="2">
    <source>
        <dbReference type="EMBL" id="KAI1518796.1"/>
    </source>
</evidence>
<dbReference type="EMBL" id="NQIK02000002">
    <property type="protein sequence ID" value="KAF7574727.1"/>
    <property type="molecule type" value="Genomic_DNA"/>
</dbReference>
<sequence>MTEVSSQQMKLYNKSLYLSRETAFQEAFIGGMIYDDCDNNDEWRRFSSGEDHSTFLSWTKQMDSDDETVNTKAFPINCAFKAVSTGRYFVTTSRGHIGWGPRGSEIGDSVVVMPGGKVSYILRKMDNPDPSNKTTTQHYTFIGDAYIQGIMDGEFTRERGSNQSSSSERSHSRCAAATACFRYLFDNQ</sequence>
<name>A0A2W1HJ68_9PLEO</name>
<dbReference type="AlphaFoldDB" id="A0A2W1HJ68"/>
<dbReference type="Proteomes" id="UP000249757">
    <property type="component" value="Unassembled WGS sequence"/>
</dbReference>
<reference evidence="4" key="4">
    <citation type="journal article" date="2022" name="Microb. Genom.">
        <title>A global pangenome for the wheat fungal pathogen Pyrenophora tritici-repentis and prediction of effector protein structural homology.</title>
        <authorList>
            <person name="Moolhuijzen P.M."/>
            <person name="See P.T."/>
            <person name="Shi G."/>
            <person name="Powell H.R."/>
            <person name="Cockram J."/>
            <person name="Jorgensen L.N."/>
            <person name="Benslimane H."/>
            <person name="Strelkov S.E."/>
            <person name="Turner J."/>
            <person name="Liu Z."/>
            <person name="Moffat C.S."/>
        </authorList>
    </citation>
    <scope>NUCLEOTIDE SEQUENCE [LARGE SCALE GENOMIC DNA]</scope>
</reference>
<evidence type="ECO:0000313" key="3">
    <source>
        <dbReference type="Proteomes" id="UP000245464"/>
    </source>
</evidence>
<protein>
    <submittedName>
        <fullName evidence="2">Heterokaryon incompatibility protein</fullName>
    </submittedName>
</protein>
<reference evidence="2" key="3">
    <citation type="journal article" date="2022" name="bioRxiv">
        <title>A global pangenome for the wheat fungal pathogen Pyrenophora tritici-repentis and prediction of effector protein structural homology.</title>
        <authorList>
            <person name="Moolhuijzen P."/>
            <person name="See P.T."/>
            <person name="Shi G."/>
            <person name="Powell H.R."/>
            <person name="Cockram J."/>
            <person name="Jorgensen L.N."/>
            <person name="Benslimane H."/>
            <person name="Strelkov S.E."/>
            <person name="Turner J."/>
            <person name="Liu Z."/>
            <person name="Moffat C.S."/>
        </authorList>
    </citation>
    <scope>NUCLEOTIDE SEQUENCE</scope>
    <source>
        <strain evidence="2">86-124</strain>
    </source>
</reference>
<evidence type="ECO:0000313" key="1">
    <source>
        <dbReference type="EMBL" id="KAF7574727.1"/>
    </source>
</evidence>
<dbReference type="OrthoDB" id="3683271at2759"/>
<comment type="caution">
    <text evidence="2">The sequence shown here is derived from an EMBL/GenBank/DDBJ whole genome shotgun (WGS) entry which is preliminary data.</text>
</comment>
<reference evidence="2" key="2">
    <citation type="submission" date="2021-05" db="EMBL/GenBank/DDBJ databases">
        <authorList>
            <person name="Moolhuijzen P.M."/>
            <person name="Moffat C.S."/>
        </authorList>
    </citation>
    <scope>NUCLEOTIDE SEQUENCE</scope>
    <source>
        <strain evidence="2">86-124</strain>
    </source>
</reference>
<dbReference type="EMBL" id="NRDI02000002">
    <property type="protein sequence ID" value="KAI1518796.1"/>
    <property type="molecule type" value="Genomic_DNA"/>
</dbReference>
<accession>A0A2W1HJ68</accession>
<dbReference type="InterPro" id="IPR052895">
    <property type="entry name" value="HetReg/Transcr_Mod"/>
</dbReference>